<evidence type="ECO:0000313" key="10">
    <source>
        <dbReference type="Proteomes" id="UP000014977"/>
    </source>
</evidence>
<dbReference type="AlphaFoldDB" id="S7U5Z7"/>
<dbReference type="InterPro" id="IPR020846">
    <property type="entry name" value="MFS_dom"/>
</dbReference>
<dbReference type="InterPro" id="IPR011701">
    <property type="entry name" value="MFS"/>
</dbReference>
<feature type="transmembrane region" description="Helical" evidence="7">
    <location>
        <begin position="82"/>
        <end position="100"/>
    </location>
</feature>
<keyword evidence="10" id="KW-1185">Reference proteome</keyword>
<keyword evidence="5 7" id="KW-1133">Transmembrane helix</keyword>
<dbReference type="GO" id="GO:0005886">
    <property type="term" value="C:plasma membrane"/>
    <property type="evidence" value="ECO:0007669"/>
    <property type="project" value="UniProtKB-SubCell"/>
</dbReference>
<keyword evidence="6 7" id="KW-0472">Membrane</keyword>
<dbReference type="Pfam" id="PF07690">
    <property type="entry name" value="MFS_1"/>
    <property type="match status" value="1"/>
</dbReference>
<dbReference type="Gene3D" id="1.20.1720.10">
    <property type="entry name" value="Multidrug resistance protein D"/>
    <property type="match status" value="1"/>
</dbReference>
<gene>
    <name evidence="9" type="ORF">dsmv_0982</name>
</gene>
<comment type="subcellular location">
    <subcellularLocation>
        <location evidence="1">Cell membrane</location>
        <topology evidence="1">Multi-pass membrane protein</topology>
    </subcellularLocation>
</comment>
<feature type="transmembrane region" description="Helical" evidence="7">
    <location>
        <begin position="306"/>
        <end position="326"/>
    </location>
</feature>
<feature type="transmembrane region" description="Helical" evidence="7">
    <location>
        <begin position="52"/>
        <end position="70"/>
    </location>
</feature>
<comment type="caution">
    <text evidence="9">The sequence shown here is derived from an EMBL/GenBank/DDBJ whole genome shotgun (WGS) entry which is preliminary data.</text>
</comment>
<feature type="domain" description="Major facilitator superfamily (MFS) profile" evidence="8">
    <location>
        <begin position="18"/>
        <end position="463"/>
    </location>
</feature>
<dbReference type="PANTHER" id="PTHR23501">
    <property type="entry name" value="MAJOR FACILITATOR SUPERFAMILY"/>
    <property type="match status" value="1"/>
</dbReference>
<dbReference type="PROSITE" id="PS50850">
    <property type="entry name" value="MFS"/>
    <property type="match status" value="1"/>
</dbReference>
<feature type="transmembrane region" description="Helical" evidence="7">
    <location>
        <begin position="171"/>
        <end position="191"/>
    </location>
</feature>
<dbReference type="SUPFAM" id="SSF103473">
    <property type="entry name" value="MFS general substrate transporter"/>
    <property type="match status" value="1"/>
</dbReference>
<keyword evidence="4 7" id="KW-0812">Transmembrane</keyword>
<dbReference type="Gene3D" id="1.20.1250.20">
    <property type="entry name" value="MFS general substrate transporter like domains"/>
    <property type="match status" value="1"/>
</dbReference>
<dbReference type="FunFam" id="1.20.1720.10:FF:000004">
    <property type="entry name" value="EmrB/QacA family drug resistance transporter"/>
    <property type="match status" value="1"/>
</dbReference>
<evidence type="ECO:0000256" key="3">
    <source>
        <dbReference type="ARBA" id="ARBA00022475"/>
    </source>
</evidence>
<evidence type="ECO:0000313" key="9">
    <source>
        <dbReference type="EMBL" id="EPR44946.1"/>
    </source>
</evidence>
<feature type="transmembrane region" description="Helical" evidence="7">
    <location>
        <begin position="368"/>
        <end position="387"/>
    </location>
</feature>
<dbReference type="EMBL" id="ATHJ01000011">
    <property type="protein sequence ID" value="EPR44946.1"/>
    <property type="molecule type" value="Genomic_DNA"/>
</dbReference>
<feature type="transmembrane region" description="Helical" evidence="7">
    <location>
        <begin position="17"/>
        <end position="40"/>
    </location>
</feature>
<feature type="transmembrane region" description="Helical" evidence="7">
    <location>
        <begin position="145"/>
        <end position="165"/>
    </location>
</feature>
<evidence type="ECO:0000256" key="2">
    <source>
        <dbReference type="ARBA" id="ARBA00022448"/>
    </source>
</evidence>
<dbReference type="RefSeq" id="WP_020875173.1">
    <property type="nucleotide sequence ID" value="NZ_ATHJ01000011.1"/>
</dbReference>
<dbReference type="PRINTS" id="PR01036">
    <property type="entry name" value="TCRTETB"/>
</dbReference>
<dbReference type="CDD" id="cd17502">
    <property type="entry name" value="MFS_Azr1_MDR_like"/>
    <property type="match status" value="1"/>
</dbReference>
<feature type="transmembrane region" description="Helical" evidence="7">
    <location>
        <begin position="338"/>
        <end position="356"/>
    </location>
</feature>
<dbReference type="STRING" id="897.B2D07_11800"/>
<dbReference type="PANTHER" id="PTHR23501:SF191">
    <property type="entry name" value="VACUOLAR BASIC AMINO ACID TRANSPORTER 4"/>
    <property type="match status" value="1"/>
</dbReference>
<evidence type="ECO:0000256" key="5">
    <source>
        <dbReference type="ARBA" id="ARBA00022989"/>
    </source>
</evidence>
<dbReference type="GO" id="GO:0022857">
    <property type="term" value="F:transmembrane transporter activity"/>
    <property type="evidence" value="ECO:0007669"/>
    <property type="project" value="InterPro"/>
</dbReference>
<feature type="transmembrane region" description="Helical" evidence="7">
    <location>
        <begin position="274"/>
        <end position="294"/>
    </location>
</feature>
<name>S7U5Z7_DESML</name>
<sequence length="513" mass="54497">MTTEGHMPPLSSTERRWIIFATLLSLFLSALDTLVMGAAMPTIVAELGGLHLYSWVFSSYMLSRAVALPVFGKLADLYPNRILYGISVIVFLVGSILAGISRSMAQLTVFRVVQGIGAGGIFALVYIVLADISRPEDRGKMMSQASLVWGIASVLGPTCGGFIVAYFSWRWIFFINIPLGLVSLWGIVAFLKETRDKRSKVVIDYAGICLMTTAILSLLTMFLVAGKDYPWDSPHVIGLFMLAAVSGCGFYAVEKRAVEPLLPIEFFKVPAFSAGNAAVLMSSFSVFSLSAFTPLFVQSAMGRTPVALGVAMLFLSLGWSVGALICGRTVRQGGEKQFALAGSLLLILGCILMVRFSSATTLAACSTALALAGAGMGFVSISTLLIVQNSIGPAHLGVATSSHQFTRTLGGTVGVGVCGSLMTADFSSRLDVLAESFGHAGLTAAVSAQIRRNYENFFKPDVQALLSPELRYLLYESLGQGVITVFWIALAAAGACLMLSFLLPGNSCVNSGN</sequence>
<evidence type="ECO:0000259" key="8">
    <source>
        <dbReference type="PROSITE" id="PS50850"/>
    </source>
</evidence>
<reference evidence="9 10" key="1">
    <citation type="journal article" date="2013" name="Genome Announc.">
        <title>Draft genome sequences for three mercury-methylating, sulfate-reducing bacteria.</title>
        <authorList>
            <person name="Brown S.D."/>
            <person name="Hurt R.A.Jr."/>
            <person name="Gilmour C.C."/>
            <person name="Elias D.A."/>
        </authorList>
    </citation>
    <scope>NUCLEOTIDE SEQUENCE [LARGE SCALE GENOMIC DNA]</scope>
    <source>
        <strain evidence="9 10">DSM 2059</strain>
    </source>
</reference>
<evidence type="ECO:0000256" key="6">
    <source>
        <dbReference type="ARBA" id="ARBA00023136"/>
    </source>
</evidence>
<feature type="transmembrane region" description="Helical" evidence="7">
    <location>
        <begin position="481"/>
        <end position="503"/>
    </location>
</feature>
<proteinExistence type="predicted"/>
<feature type="transmembrane region" description="Helical" evidence="7">
    <location>
        <begin position="112"/>
        <end position="133"/>
    </location>
</feature>
<feature type="transmembrane region" description="Helical" evidence="7">
    <location>
        <begin position="236"/>
        <end position="253"/>
    </location>
</feature>
<accession>S7U5Z7</accession>
<protein>
    <submittedName>
        <fullName evidence="9">Major facilitator superfamily MFS_1</fullName>
    </submittedName>
</protein>
<dbReference type="Proteomes" id="UP000014977">
    <property type="component" value="Unassembled WGS sequence"/>
</dbReference>
<dbReference type="InterPro" id="IPR036259">
    <property type="entry name" value="MFS_trans_sf"/>
</dbReference>
<evidence type="ECO:0000256" key="7">
    <source>
        <dbReference type="SAM" id="Phobius"/>
    </source>
</evidence>
<evidence type="ECO:0000256" key="4">
    <source>
        <dbReference type="ARBA" id="ARBA00022692"/>
    </source>
</evidence>
<evidence type="ECO:0000256" key="1">
    <source>
        <dbReference type="ARBA" id="ARBA00004651"/>
    </source>
</evidence>
<feature type="transmembrane region" description="Helical" evidence="7">
    <location>
        <begin position="203"/>
        <end position="224"/>
    </location>
</feature>
<keyword evidence="2" id="KW-0813">Transport</keyword>
<organism evidence="9 10">
    <name type="scientific">Desulfococcus multivorans DSM 2059</name>
    <dbReference type="NCBI Taxonomy" id="1121405"/>
    <lineage>
        <taxon>Bacteria</taxon>
        <taxon>Pseudomonadati</taxon>
        <taxon>Thermodesulfobacteriota</taxon>
        <taxon>Desulfobacteria</taxon>
        <taxon>Desulfobacterales</taxon>
        <taxon>Desulfococcaceae</taxon>
        <taxon>Desulfococcus</taxon>
    </lineage>
</organism>
<dbReference type="OrthoDB" id="9807274at2"/>
<dbReference type="eggNOG" id="COG2814">
    <property type="taxonomic scope" value="Bacteria"/>
</dbReference>
<keyword evidence="3" id="KW-1003">Cell membrane</keyword>